<dbReference type="EMBL" id="VYTZ01000008">
    <property type="protein sequence ID" value="KAA9376554.1"/>
    <property type="molecule type" value="Genomic_DNA"/>
</dbReference>
<dbReference type="Gene3D" id="3.40.50.300">
    <property type="entry name" value="P-loop containing nucleotide triphosphate hydrolases"/>
    <property type="match status" value="1"/>
</dbReference>
<evidence type="ECO:0000313" key="9">
    <source>
        <dbReference type="Proteomes" id="UP000327011"/>
    </source>
</evidence>
<feature type="region of interest" description="Disordered" evidence="6">
    <location>
        <begin position="270"/>
        <end position="296"/>
    </location>
</feature>
<dbReference type="InterPro" id="IPR049945">
    <property type="entry name" value="AAA_22"/>
</dbReference>
<dbReference type="InterPro" id="IPR001867">
    <property type="entry name" value="OmpR/PhoB-type_DNA-bd"/>
</dbReference>
<evidence type="ECO:0000256" key="6">
    <source>
        <dbReference type="SAM" id="MobiDB-lite"/>
    </source>
</evidence>
<dbReference type="CDD" id="cd15831">
    <property type="entry name" value="BTAD"/>
    <property type="match status" value="1"/>
</dbReference>
<evidence type="ECO:0000256" key="5">
    <source>
        <dbReference type="PROSITE-ProRule" id="PRU01091"/>
    </source>
</evidence>
<dbReference type="SUPFAM" id="SSF46894">
    <property type="entry name" value="C-terminal effector domain of the bipartite response regulators"/>
    <property type="match status" value="1"/>
</dbReference>
<evidence type="ECO:0000256" key="4">
    <source>
        <dbReference type="ARBA" id="ARBA00023163"/>
    </source>
</evidence>
<dbReference type="GO" id="GO:0006355">
    <property type="term" value="P:regulation of DNA-templated transcription"/>
    <property type="evidence" value="ECO:0007669"/>
    <property type="project" value="InterPro"/>
</dbReference>
<dbReference type="InterPro" id="IPR058852">
    <property type="entry name" value="HTH_77"/>
</dbReference>
<evidence type="ECO:0000256" key="3">
    <source>
        <dbReference type="ARBA" id="ARBA00023125"/>
    </source>
</evidence>
<dbReference type="PANTHER" id="PTHR47691:SF3">
    <property type="entry name" value="HTH-TYPE TRANSCRIPTIONAL REGULATOR RV0890C-RELATED"/>
    <property type="match status" value="1"/>
</dbReference>
<dbReference type="PRINTS" id="PR00364">
    <property type="entry name" value="DISEASERSIST"/>
</dbReference>
<protein>
    <submittedName>
        <fullName evidence="8">AfsR/SARP family transcriptional regulator</fullName>
    </submittedName>
</protein>
<dbReference type="GO" id="GO:0016887">
    <property type="term" value="F:ATP hydrolysis activity"/>
    <property type="evidence" value="ECO:0007669"/>
    <property type="project" value="InterPro"/>
</dbReference>
<dbReference type="SMART" id="SM00862">
    <property type="entry name" value="Trans_reg_C"/>
    <property type="match status" value="1"/>
</dbReference>
<evidence type="ECO:0000259" key="7">
    <source>
        <dbReference type="PROSITE" id="PS51755"/>
    </source>
</evidence>
<dbReference type="Proteomes" id="UP000327011">
    <property type="component" value="Unassembled WGS sequence"/>
</dbReference>
<dbReference type="Pfam" id="PF25872">
    <property type="entry name" value="HTH_77"/>
    <property type="match status" value="1"/>
</dbReference>
<comment type="caution">
    <text evidence="8">The sequence shown here is derived from an EMBL/GenBank/DDBJ whole genome shotgun (WGS) entry which is preliminary data.</text>
</comment>
<gene>
    <name evidence="8" type="ORF">F5972_24475</name>
</gene>
<sequence>MRDTAVTFAVLGPTEVRVGGAGPTASLAAGSAAGPKSSTAALPPSVRALLARLALSCGRVVPVDSLTDALWGEDLPADAANALQIRVSKLRRALAAAGLGGDVLVTQAPGYRLAVPPESVDVHVFERLLVSAREETAAGNVTAALGRLDEALRLWRGPALADVGATAWATTESARLEELRLGAVEDRYELLLESGGHNEAVADIERLVARHPLRERLHRLLMLALYRGGRQAEALAAYQALRRGLADELGIDPSPELQALAEAILRQQVPSAAAPPSMPPSVPPATSPAGPPPAQLTQRLPQRLTRRLTSVIGRQDDIATTLERLAEARVVTLTGPGGMGKTTLAYEIARHVDETLADRVVLVRLAALEPGTDVAGAFAAELGVAPQGAAPADALEEHLRDGRPLLVVDNCEHVVDEVAALVERLAAACPGLRVLATSREALAIPGEVQVAVGPLAVPSGPITDEPENAGPAVRLFVERARAVRPSFTLDAETAPVVASICRRLDGMPLAIELAAARVKALSPADIEARLADRFSLLTAGPRTGEARHRTLRATLDWSHDLLPEAERRLLRRLAVFRGGWTPAAAEEVCAFDGIVRGEVLDLLFRLVDRSLVVPEPATGRFRLLVTVRDYAWARLEEAGETGTCRDRHLACFARYAEEHGRRVRDIAVFARLSDEHDNFRAAVDHAVDSGDAESGFRLACALLWFWNYGLRHEGTRALTALLETGGGSTGARARALQGIGLLHVYYPTPHSVAAAEKSLAVFEEIGDVPNAAISRLVVAWAGQYGGDPERCRAMVAQSRRDLGDSDDGWWRFMTQYLDSLLTLRLGDFEAAVREWRFCLELSHSAGDRIMGSAILAHLGIALRESGRREEALTVLGESVDWVRGQGSLHGLAFALVHTAHTRLDLDEGDDVAALLAQAQDVARRAYNPRCQAWAAWGRARMAYARGDAGAAVRECRDALALLKDGEFPWARARLWSFLAACAETAGLPDEAARARSTAAALTT</sequence>
<dbReference type="Pfam" id="PF13401">
    <property type="entry name" value="AAA_22"/>
    <property type="match status" value="1"/>
</dbReference>
<dbReference type="Pfam" id="PF03704">
    <property type="entry name" value="BTAD"/>
    <property type="match status" value="1"/>
</dbReference>
<keyword evidence="2" id="KW-0805">Transcription regulation</keyword>
<dbReference type="SUPFAM" id="SSF48452">
    <property type="entry name" value="TPR-like"/>
    <property type="match status" value="2"/>
</dbReference>
<reference evidence="8 9" key="1">
    <citation type="submission" date="2019-09" db="EMBL/GenBank/DDBJ databases">
        <title>Screening of Novel Bioactive Compounds from Soil-Associated.</title>
        <authorList>
            <person name="Gong X."/>
        </authorList>
    </citation>
    <scope>NUCLEOTIDE SEQUENCE [LARGE SCALE GENOMIC DNA]</scope>
    <source>
        <strain evidence="8 9">Gxj-6</strain>
    </source>
</reference>
<feature type="domain" description="OmpR/PhoB-type" evidence="7">
    <location>
        <begin position="13"/>
        <end position="115"/>
    </location>
</feature>
<feature type="compositionally biased region" description="Pro residues" evidence="6">
    <location>
        <begin position="276"/>
        <end position="294"/>
    </location>
</feature>
<dbReference type="GO" id="GO:0000160">
    <property type="term" value="P:phosphorelay signal transduction system"/>
    <property type="evidence" value="ECO:0007669"/>
    <property type="project" value="InterPro"/>
</dbReference>
<dbReference type="InterPro" id="IPR016032">
    <property type="entry name" value="Sig_transdc_resp-reg_C-effctor"/>
</dbReference>
<dbReference type="Pfam" id="PF00486">
    <property type="entry name" value="Trans_reg_C"/>
    <property type="match status" value="1"/>
</dbReference>
<evidence type="ECO:0000313" key="8">
    <source>
        <dbReference type="EMBL" id="KAA9376554.1"/>
    </source>
</evidence>
<organism evidence="8 9">
    <name type="scientific">Microbispora cellulosiformans</name>
    <dbReference type="NCBI Taxonomy" id="2614688"/>
    <lineage>
        <taxon>Bacteria</taxon>
        <taxon>Bacillati</taxon>
        <taxon>Actinomycetota</taxon>
        <taxon>Actinomycetes</taxon>
        <taxon>Streptosporangiales</taxon>
        <taxon>Streptosporangiaceae</taxon>
        <taxon>Microbispora</taxon>
    </lineage>
</organism>
<feature type="DNA-binding region" description="OmpR/PhoB-type" evidence="5">
    <location>
        <begin position="13"/>
        <end position="115"/>
    </location>
</feature>
<keyword evidence="4" id="KW-0804">Transcription</keyword>
<dbReference type="Gene3D" id="1.10.10.10">
    <property type="entry name" value="Winged helix-like DNA-binding domain superfamily/Winged helix DNA-binding domain"/>
    <property type="match status" value="1"/>
</dbReference>
<dbReference type="InterPro" id="IPR027417">
    <property type="entry name" value="P-loop_NTPase"/>
</dbReference>
<dbReference type="GO" id="GO:0003677">
    <property type="term" value="F:DNA binding"/>
    <property type="evidence" value="ECO:0007669"/>
    <property type="project" value="UniProtKB-UniRule"/>
</dbReference>
<evidence type="ECO:0000256" key="1">
    <source>
        <dbReference type="ARBA" id="ARBA00005820"/>
    </source>
</evidence>
<dbReference type="Gene3D" id="1.25.40.10">
    <property type="entry name" value="Tetratricopeptide repeat domain"/>
    <property type="match status" value="2"/>
</dbReference>
<dbReference type="InterPro" id="IPR005158">
    <property type="entry name" value="BTAD"/>
</dbReference>
<dbReference type="AlphaFoldDB" id="A0A5J5JY01"/>
<proteinExistence type="inferred from homology"/>
<dbReference type="SMART" id="SM00382">
    <property type="entry name" value="AAA"/>
    <property type="match status" value="1"/>
</dbReference>
<dbReference type="FunFam" id="1.25.40.10:FF:000222">
    <property type="entry name" value="SARP family transcriptional regulator"/>
    <property type="match status" value="1"/>
</dbReference>
<dbReference type="InterPro" id="IPR003593">
    <property type="entry name" value="AAA+_ATPase"/>
</dbReference>
<dbReference type="PANTHER" id="PTHR47691">
    <property type="entry name" value="REGULATOR-RELATED"/>
    <property type="match status" value="1"/>
</dbReference>
<dbReference type="InterPro" id="IPR036388">
    <property type="entry name" value="WH-like_DNA-bd_sf"/>
</dbReference>
<dbReference type="RefSeq" id="WP_150936214.1">
    <property type="nucleotide sequence ID" value="NZ_VYTZ01000008.1"/>
</dbReference>
<dbReference type="InterPro" id="IPR011990">
    <property type="entry name" value="TPR-like_helical_dom_sf"/>
</dbReference>
<comment type="similarity">
    <text evidence="1">Belongs to the AfsR/DnrI/RedD regulatory family.</text>
</comment>
<dbReference type="SMART" id="SM01043">
    <property type="entry name" value="BTAD"/>
    <property type="match status" value="1"/>
</dbReference>
<keyword evidence="3 5" id="KW-0238">DNA-binding</keyword>
<accession>A0A5J5JY01</accession>
<dbReference type="PROSITE" id="PS51755">
    <property type="entry name" value="OMPR_PHOB"/>
    <property type="match status" value="1"/>
</dbReference>
<evidence type="ECO:0000256" key="2">
    <source>
        <dbReference type="ARBA" id="ARBA00023015"/>
    </source>
</evidence>
<dbReference type="SUPFAM" id="SSF52540">
    <property type="entry name" value="P-loop containing nucleoside triphosphate hydrolases"/>
    <property type="match status" value="1"/>
</dbReference>
<keyword evidence="9" id="KW-1185">Reference proteome</keyword>
<name>A0A5J5JY01_9ACTN</name>